<dbReference type="AlphaFoldDB" id="A0A1I3CDU3"/>
<reference evidence="3 5" key="2">
    <citation type="submission" date="2019-03" db="EMBL/GenBank/DDBJ databases">
        <title>Freshwater and sediment microbial communities from various areas in North America, analyzing microbe dynamics in response to fracking.</title>
        <authorList>
            <person name="Lamendella R."/>
        </authorList>
    </citation>
    <scope>NUCLEOTIDE SEQUENCE [LARGE SCALE GENOMIC DNA]</scope>
    <source>
        <strain evidence="3 5">6_TX</strain>
    </source>
</reference>
<dbReference type="EMBL" id="SOEC01000008">
    <property type="protein sequence ID" value="TDX29056.1"/>
    <property type="molecule type" value="Genomic_DNA"/>
</dbReference>
<dbReference type="EMBL" id="FOPY01000008">
    <property type="protein sequence ID" value="SFH72466.1"/>
    <property type="molecule type" value="Genomic_DNA"/>
</dbReference>
<keyword evidence="1" id="KW-0472">Membrane</keyword>
<evidence type="ECO:0000256" key="1">
    <source>
        <dbReference type="SAM" id="Phobius"/>
    </source>
</evidence>
<organism evidence="2 4">
    <name type="scientific">Modicisalibacter xianhensis</name>
    <dbReference type="NCBI Taxonomy" id="442341"/>
    <lineage>
        <taxon>Bacteria</taxon>
        <taxon>Pseudomonadati</taxon>
        <taxon>Pseudomonadota</taxon>
        <taxon>Gammaproteobacteria</taxon>
        <taxon>Oceanospirillales</taxon>
        <taxon>Halomonadaceae</taxon>
        <taxon>Modicisalibacter</taxon>
    </lineage>
</organism>
<dbReference type="RefSeq" id="WP_092846823.1">
    <property type="nucleotide sequence ID" value="NZ_FOPY01000008.1"/>
</dbReference>
<dbReference type="Proteomes" id="UP000294489">
    <property type="component" value="Unassembled WGS sequence"/>
</dbReference>
<evidence type="ECO:0000313" key="5">
    <source>
        <dbReference type="Proteomes" id="UP000294489"/>
    </source>
</evidence>
<proteinExistence type="predicted"/>
<evidence type="ECO:0000313" key="2">
    <source>
        <dbReference type="EMBL" id="SFH72466.1"/>
    </source>
</evidence>
<keyword evidence="1" id="KW-0812">Transmembrane</keyword>
<name>A0A1I3CDU3_9GAMM</name>
<dbReference type="Proteomes" id="UP000199040">
    <property type="component" value="Unassembled WGS sequence"/>
</dbReference>
<feature type="transmembrane region" description="Helical" evidence="1">
    <location>
        <begin position="100"/>
        <end position="121"/>
    </location>
</feature>
<gene>
    <name evidence="3" type="ORF">DFO67_10899</name>
    <name evidence="2" type="ORF">SAMN04487959_108150</name>
</gene>
<evidence type="ECO:0000313" key="3">
    <source>
        <dbReference type="EMBL" id="TDX29056.1"/>
    </source>
</evidence>
<dbReference type="Pfam" id="PF09842">
    <property type="entry name" value="DUF2069"/>
    <property type="match status" value="1"/>
</dbReference>
<dbReference type="OrthoDB" id="5738125at2"/>
<keyword evidence="4" id="KW-1185">Reference proteome</keyword>
<dbReference type="InterPro" id="IPR018643">
    <property type="entry name" value="DUF2069_membrane"/>
</dbReference>
<dbReference type="STRING" id="442341.SAMN04487959_108150"/>
<feature type="transmembrane region" description="Helical" evidence="1">
    <location>
        <begin position="51"/>
        <end position="69"/>
    </location>
</feature>
<reference evidence="2 4" key="1">
    <citation type="submission" date="2016-10" db="EMBL/GenBank/DDBJ databases">
        <authorList>
            <person name="de Groot N.N."/>
        </authorList>
    </citation>
    <scope>NUCLEOTIDE SEQUENCE [LARGE SCALE GENOMIC DNA]</scope>
    <source>
        <strain evidence="2 4">CGMCC 1.6848</strain>
    </source>
</reference>
<feature type="transmembrane region" description="Helical" evidence="1">
    <location>
        <begin position="76"/>
        <end position="94"/>
    </location>
</feature>
<protein>
    <submittedName>
        <fullName evidence="3">Putative membrane protein</fullName>
    </submittedName>
</protein>
<sequence length="131" mass="14724">MRAALERLEKRHGLNRLTQRARQGVIASYVVLIALLFVGGLQLQAQSDNGLMPMLVRILPLILFLPSIVTQRPRGHAWLAFVSLLYFMQGVMIATLPDKAWLGMLEVAASLALFISSMFFARWRSRQLTAS</sequence>
<feature type="transmembrane region" description="Helical" evidence="1">
    <location>
        <begin position="21"/>
        <end position="45"/>
    </location>
</feature>
<keyword evidence="1" id="KW-1133">Transmembrane helix</keyword>
<accession>A0A1I3CDU3</accession>
<evidence type="ECO:0000313" key="4">
    <source>
        <dbReference type="Proteomes" id="UP000199040"/>
    </source>
</evidence>